<accession>A0A0F9TX73</accession>
<dbReference type="EMBL" id="LAZR01000179">
    <property type="protein sequence ID" value="KKN83889.1"/>
    <property type="molecule type" value="Genomic_DNA"/>
</dbReference>
<reference evidence="2" key="1">
    <citation type="journal article" date="2015" name="Nature">
        <title>Complex archaea that bridge the gap between prokaryotes and eukaryotes.</title>
        <authorList>
            <person name="Spang A."/>
            <person name="Saw J.H."/>
            <person name="Jorgensen S.L."/>
            <person name="Zaremba-Niedzwiedzka K."/>
            <person name="Martijn J."/>
            <person name="Lind A.E."/>
            <person name="van Eijk R."/>
            <person name="Schleper C."/>
            <person name="Guy L."/>
            <person name="Ettema T.J."/>
        </authorList>
    </citation>
    <scope>NUCLEOTIDE SEQUENCE</scope>
</reference>
<feature type="coiled-coil region" evidence="1">
    <location>
        <begin position="5"/>
        <end position="32"/>
    </location>
</feature>
<keyword evidence="1" id="KW-0175">Coiled coil</keyword>
<dbReference type="InterPro" id="IPR027417">
    <property type="entry name" value="P-loop_NTPase"/>
</dbReference>
<sequence length="217" mass="24375">MQLTAQSLQQSVNQMKQRCAEWRGQAELLQTQQTKLLEQQGTAQAQVDLLTQAQQVLQLLEETWRGRYETALAAIGSQGLNAVFIEDEYELLLESTMRRGVSNLDIILVKNGERVRIKGGSGGSVVQVLSYLLRHLMTTSHHPALRRLEALDEPFSMVAAEQRPALCSMVQEITQRLDFQLLFSSHEDELLDAADVAYLVRPGGVVERLKSSQEERA</sequence>
<evidence type="ECO:0008006" key="3">
    <source>
        <dbReference type="Google" id="ProtNLM"/>
    </source>
</evidence>
<dbReference type="SUPFAM" id="SSF52540">
    <property type="entry name" value="P-loop containing nucleoside triphosphate hydrolases"/>
    <property type="match status" value="1"/>
</dbReference>
<comment type="caution">
    <text evidence="2">The sequence shown here is derived from an EMBL/GenBank/DDBJ whole genome shotgun (WGS) entry which is preliminary data.</text>
</comment>
<proteinExistence type="predicted"/>
<dbReference type="AlphaFoldDB" id="A0A0F9TX73"/>
<dbReference type="Gene3D" id="3.40.50.300">
    <property type="entry name" value="P-loop containing nucleotide triphosphate hydrolases"/>
    <property type="match status" value="1"/>
</dbReference>
<organism evidence="2">
    <name type="scientific">marine sediment metagenome</name>
    <dbReference type="NCBI Taxonomy" id="412755"/>
    <lineage>
        <taxon>unclassified sequences</taxon>
        <taxon>metagenomes</taxon>
        <taxon>ecological metagenomes</taxon>
    </lineage>
</organism>
<gene>
    <name evidence="2" type="ORF">LCGC14_0295420</name>
</gene>
<protein>
    <recommendedName>
        <fullName evidence="3">RecF/RecN/SMC N-terminal domain-containing protein</fullName>
    </recommendedName>
</protein>
<evidence type="ECO:0000256" key="1">
    <source>
        <dbReference type="SAM" id="Coils"/>
    </source>
</evidence>
<name>A0A0F9TX73_9ZZZZ</name>
<evidence type="ECO:0000313" key="2">
    <source>
        <dbReference type="EMBL" id="KKN83889.1"/>
    </source>
</evidence>